<protein>
    <submittedName>
        <fullName evidence="2">Uncharacterized protein</fullName>
    </submittedName>
</protein>
<dbReference type="Proteomes" id="UP000034037">
    <property type="component" value="Chromosome"/>
</dbReference>
<gene>
    <name evidence="2" type="ORF">YH66_13420</name>
</gene>
<evidence type="ECO:0000313" key="2">
    <source>
        <dbReference type="EMBL" id="AKF28446.1"/>
    </source>
</evidence>
<organism evidence="2 3">
    <name type="scientific">[Brevibacterium] flavum</name>
    <dbReference type="NCBI Taxonomy" id="92706"/>
    <lineage>
        <taxon>Bacteria</taxon>
        <taxon>Bacillati</taxon>
        <taxon>Actinomycetota</taxon>
        <taxon>Actinomycetes</taxon>
        <taxon>Mycobacteriales</taxon>
        <taxon>Corynebacteriaceae</taxon>
        <taxon>Corynebacterium</taxon>
    </lineage>
</organism>
<evidence type="ECO:0000313" key="3">
    <source>
        <dbReference type="Proteomes" id="UP000034037"/>
    </source>
</evidence>
<dbReference type="EMBL" id="CP011309">
    <property type="protein sequence ID" value="AKF28446.1"/>
    <property type="molecule type" value="Genomic_DNA"/>
</dbReference>
<sequence length="385" mass="41822">MLGLSRRKFAMLAALTAGIVGVVATGCSTPAEPETIDNPVFIGISIDPIKNLSPNHAANLFALSADGSGGIFQELAPTYFPSIHRLGNGFIAPDRDSLVVVDASLKEVYRNEVARLGVGMQTQSARSPLHKSVAFSFNEGTAEAPYRHRIVSATEKTSASAMTDQRHFALTACDDGSTRWVEYFPDRGMEDPMGPGSARIVTLQADGELSEIDVEWNFPDRPSAPIILSCEDPSAYIVSEEDIIYVKDEVSPAESIRKLRAYETPDRARFDTVSGEDYFAFTSTGMLTRINIPQAKIVYAQSIDLYGKHPVSITFDSDRAYVVTAGDSGESLLEIDLNDPTCTSDQLSLTGFNQLLTARKPKPEPSIIIETILPIDPNYSLGCKS</sequence>
<keyword evidence="3" id="KW-1185">Reference proteome</keyword>
<dbReference type="RefSeq" id="WP_003862989.1">
    <property type="nucleotide sequence ID" value="NZ_CP011309.1"/>
</dbReference>
<accession>A0A0F6Z6U8</accession>
<dbReference type="HOGENOM" id="CLU_727069_0_0_11"/>
<reference evidence="2 3" key="1">
    <citation type="submission" date="2015-04" db="EMBL/GenBank/DDBJ databases">
        <title>Complete Genome Sequence of Brevibacterium flavum ATCC 15168.</title>
        <authorList>
            <person name="Ahn J."/>
            <person name="Park G."/>
            <person name="Jeon W."/>
            <person name="Jang Y."/>
            <person name="Jang M."/>
            <person name="Lee H."/>
            <person name="Lee H."/>
        </authorList>
    </citation>
    <scope>NUCLEOTIDE SEQUENCE [LARGE SCALE GENOMIC DNA]</scope>
    <source>
        <strain evidence="2 3">ATCC 15168</strain>
    </source>
</reference>
<dbReference type="PROSITE" id="PS51257">
    <property type="entry name" value="PROKAR_LIPOPROTEIN"/>
    <property type="match status" value="1"/>
</dbReference>
<feature type="signal peptide" evidence="1">
    <location>
        <begin position="1"/>
        <end position="24"/>
    </location>
</feature>
<feature type="chain" id="PRO_5039360814" evidence="1">
    <location>
        <begin position="25"/>
        <end position="385"/>
    </location>
</feature>
<keyword evidence="1" id="KW-0732">Signal</keyword>
<evidence type="ECO:0000256" key="1">
    <source>
        <dbReference type="SAM" id="SignalP"/>
    </source>
</evidence>
<proteinExistence type="predicted"/>
<name>A0A0F6Z6U8_9CORY</name>
<dbReference type="PATRIC" id="fig|92706.3.peg.2810"/>
<dbReference type="AlphaFoldDB" id="A0A0F6Z6U8"/>
<dbReference type="SUPFAM" id="SSF75011">
    <property type="entry name" value="3-carboxy-cis,cis-mucoante lactonizing enzyme"/>
    <property type="match status" value="1"/>
</dbReference>